<accession>A0AAJ4XNQ3</accession>
<feature type="region of interest" description="Disordered" evidence="1">
    <location>
        <begin position="168"/>
        <end position="189"/>
    </location>
</feature>
<feature type="compositionally biased region" description="Basic and acidic residues" evidence="1">
    <location>
        <begin position="168"/>
        <end position="183"/>
    </location>
</feature>
<dbReference type="AlphaFoldDB" id="A0AAJ4XNQ3"/>
<evidence type="ECO:0000313" key="2">
    <source>
        <dbReference type="EMBL" id="SNX85660.1"/>
    </source>
</evidence>
<organism evidence="2 3">
    <name type="scientific">Melanopsichium pennsylvanicum</name>
    <dbReference type="NCBI Taxonomy" id="63383"/>
    <lineage>
        <taxon>Eukaryota</taxon>
        <taxon>Fungi</taxon>
        <taxon>Dikarya</taxon>
        <taxon>Basidiomycota</taxon>
        <taxon>Ustilaginomycotina</taxon>
        <taxon>Ustilaginomycetes</taxon>
        <taxon>Ustilaginales</taxon>
        <taxon>Ustilaginaceae</taxon>
        <taxon>Melanopsichium</taxon>
    </lineage>
</organism>
<name>A0AAJ4XNQ3_9BASI</name>
<sequence>MEAEANYQSVEYSSYSRVLSICAPPTHTWSSHARHSNPSQSAKEKDLSVPLKLALSSTSKPSFAGQLETNLSVCTLSNYEWLAVSISVISIVRKALCQDSGACKRRNTPQSENSLPFSPRQILPVKRQSSSTSCFPSELVMSTWAIALIDAHCCQSTTAVRVGLYPDHSEPSSKIHSKDESPRTEITSL</sequence>
<protein>
    <submittedName>
        <fullName evidence="2">Uncharacterized protein</fullName>
    </submittedName>
</protein>
<evidence type="ECO:0000313" key="3">
    <source>
        <dbReference type="Proteomes" id="UP001294444"/>
    </source>
</evidence>
<proteinExistence type="predicted"/>
<dbReference type="Proteomes" id="UP001294444">
    <property type="component" value="Unassembled WGS sequence"/>
</dbReference>
<gene>
    <name evidence="2" type="ORF">MEPE_04369</name>
</gene>
<reference evidence="2" key="1">
    <citation type="submission" date="2023-10" db="EMBL/GenBank/DDBJ databases">
        <authorList>
            <person name="Guldener U."/>
        </authorList>
    </citation>
    <scope>NUCLEOTIDE SEQUENCE</scope>
    <source>
        <strain evidence="2">Mp4</strain>
    </source>
</reference>
<comment type="caution">
    <text evidence="2">The sequence shown here is derived from an EMBL/GenBank/DDBJ whole genome shotgun (WGS) entry which is preliminary data.</text>
</comment>
<evidence type="ECO:0000256" key="1">
    <source>
        <dbReference type="SAM" id="MobiDB-lite"/>
    </source>
</evidence>
<keyword evidence="3" id="KW-1185">Reference proteome</keyword>
<dbReference type="EMBL" id="OAPG01000011">
    <property type="protein sequence ID" value="SNX85660.1"/>
    <property type="molecule type" value="Genomic_DNA"/>
</dbReference>